<dbReference type="AlphaFoldDB" id="A0A1I7RUZ0"/>
<accession>A0A1I7RUZ0</accession>
<dbReference type="Proteomes" id="UP000659654">
    <property type="component" value="Unassembled WGS sequence"/>
</dbReference>
<dbReference type="Proteomes" id="UP000095284">
    <property type="component" value="Unplaced"/>
</dbReference>
<name>A0A1I7RUZ0_BURXY</name>
<evidence type="ECO:0000313" key="3">
    <source>
        <dbReference type="Proteomes" id="UP000095284"/>
    </source>
</evidence>
<reference evidence="5" key="1">
    <citation type="submission" date="2016-11" db="UniProtKB">
        <authorList>
            <consortium name="WormBaseParasite"/>
        </authorList>
    </citation>
    <scope>IDENTIFICATION</scope>
</reference>
<reference evidence="2" key="2">
    <citation type="submission" date="2020-08" db="EMBL/GenBank/DDBJ databases">
        <authorList>
            <person name="Kikuchi T."/>
        </authorList>
    </citation>
    <scope>NUCLEOTIDE SEQUENCE</scope>
    <source>
        <strain evidence="1">Ka4C1</strain>
    </source>
</reference>
<dbReference type="Proteomes" id="UP000582659">
    <property type="component" value="Unassembled WGS sequence"/>
</dbReference>
<keyword evidence="4" id="KW-1185">Reference proteome</keyword>
<dbReference type="EMBL" id="CAJFCV020000003">
    <property type="protein sequence ID" value="CAG9105289.1"/>
    <property type="molecule type" value="Genomic_DNA"/>
</dbReference>
<gene>
    <name evidence="1" type="ORF">BXYJ_LOCUS5845</name>
</gene>
<dbReference type="WBParaSite" id="BXY_0455100.1">
    <property type="protein sequence ID" value="BXY_0455100.1"/>
    <property type="gene ID" value="BXY_0455100"/>
</dbReference>
<protein>
    <submittedName>
        <fullName evidence="1">(pine wood nematode) hypothetical protein</fullName>
    </submittedName>
</protein>
<sequence length="133" mass="15307">MSTADQAEICLRGKATSVLYRFRAHWTWHGRRPADSGARFRGLSDARLLQRKITTLDVKSLQAEIQSDSVIFRQARLFFVSPSDLADVRELGMAGMIPVIAWTLEQTCGFLRRLNDYTKRYVLFERTYMSSVI</sequence>
<evidence type="ECO:0000313" key="2">
    <source>
        <dbReference type="EMBL" id="CAG9105289.1"/>
    </source>
</evidence>
<dbReference type="EMBL" id="CAJFDI010000003">
    <property type="protein sequence ID" value="CAD5219771.1"/>
    <property type="molecule type" value="Genomic_DNA"/>
</dbReference>
<organism evidence="3 5">
    <name type="scientific">Bursaphelenchus xylophilus</name>
    <name type="common">Pinewood nematode worm</name>
    <name type="synonym">Aphelenchoides xylophilus</name>
    <dbReference type="NCBI Taxonomy" id="6326"/>
    <lineage>
        <taxon>Eukaryota</taxon>
        <taxon>Metazoa</taxon>
        <taxon>Ecdysozoa</taxon>
        <taxon>Nematoda</taxon>
        <taxon>Chromadorea</taxon>
        <taxon>Rhabditida</taxon>
        <taxon>Tylenchina</taxon>
        <taxon>Tylenchomorpha</taxon>
        <taxon>Aphelenchoidea</taxon>
        <taxon>Aphelenchoididae</taxon>
        <taxon>Bursaphelenchus</taxon>
    </lineage>
</organism>
<evidence type="ECO:0000313" key="1">
    <source>
        <dbReference type="EMBL" id="CAD5219771.1"/>
    </source>
</evidence>
<evidence type="ECO:0000313" key="5">
    <source>
        <dbReference type="WBParaSite" id="BXY_0455100.1"/>
    </source>
</evidence>
<proteinExistence type="predicted"/>
<evidence type="ECO:0000313" key="4">
    <source>
        <dbReference type="Proteomes" id="UP000659654"/>
    </source>
</evidence>